<dbReference type="PIRSF" id="PIRSF000724">
    <property type="entry name" value="Pgk"/>
    <property type="match status" value="1"/>
</dbReference>
<protein>
    <recommendedName>
        <fullName evidence="3">phosphoglycerate kinase</fullName>
        <ecNumber evidence="3">2.7.2.3</ecNumber>
    </recommendedName>
</protein>
<dbReference type="FunFam" id="3.40.50.1260:FF:000006">
    <property type="entry name" value="Phosphoglycerate kinase"/>
    <property type="match status" value="1"/>
</dbReference>
<name>A0A382B109_9ZZZZ</name>
<comment type="catalytic activity">
    <reaction evidence="1">
        <text>(2R)-3-phosphoglycerate + ATP = (2R)-3-phospho-glyceroyl phosphate + ADP</text>
        <dbReference type="Rhea" id="RHEA:14801"/>
        <dbReference type="ChEBI" id="CHEBI:30616"/>
        <dbReference type="ChEBI" id="CHEBI:57604"/>
        <dbReference type="ChEBI" id="CHEBI:58272"/>
        <dbReference type="ChEBI" id="CHEBI:456216"/>
        <dbReference type="EC" id="2.7.2.3"/>
    </reaction>
</comment>
<dbReference type="PANTHER" id="PTHR11406">
    <property type="entry name" value="PHOSPHOGLYCERATE KINASE"/>
    <property type="match status" value="1"/>
</dbReference>
<dbReference type="PANTHER" id="PTHR11406:SF23">
    <property type="entry name" value="PHOSPHOGLYCERATE KINASE 1, CHLOROPLASTIC-RELATED"/>
    <property type="match status" value="1"/>
</dbReference>
<dbReference type="PRINTS" id="PR00477">
    <property type="entry name" value="PHGLYCKINASE"/>
</dbReference>
<feature type="non-terminal residue" evidence="8">
    <location>
        <position position="357"/>
    </location>
</feature>
<accession>A0A382B109</accession>
<dbReference type="Gene3D" id="3.40.50.1260">
    <property type="entry name" value="Phosphoglycerate kinase, N-terminal domain"/>
    <property type="match status" value="2"/>
</dbReference>
<keyword evidence="5" id="KW-0547">Nucleotide-binding</keyword>
<dbReference type="InterPro" id="IPR015824">
    <property type="entry name" value="Phosphoglycerate_kinase_N"/>
</dbReference>
<dbReference type="GO" id="GO:0005829">
    <property type="term" value="C:cytosol"/>
    <property type="evidence" value="ECO:0007669"/>
    <property type="project" value="TreeGrafter"/>
</dbReference>
<evidence type="ECO:0000256" key="2">
    <source>
        <dbReference type="ARBA" id="ARBA00008982"/>
    </source>
</evidence>
<evidence type="ECO:0000256" key="7">
    <source>
        <dbReference type="ARBA" id="ARBA00022840"/>
    </source>
</evidence>
<dbReference type="GO" id="GO:0006096">
    <property type="term" value="P:glycolytic process"/>
    <property type="evidence" value="ECO:0007669"/>
    <property type="project" value="InterPro"/>
</dbReference>
<reference evidence="8" key="1">
    <citation type="submission" date="2018-05" db="EMBL/GenBank/DDBJ databases">
        <authorList>
            <person name="Lanie J.A."/>
            <person name="Ng W.-L."/>
            <person name="Kazmierczak K.M."/>
            <person name="Andrzejewski T.M."/>
            <person name="Davidsen T.M."/>
            <person name="Wayne K.J."/>
            <person name="Tettelin H."/>
            <person name="Glass J.I."/>
            <person name="Rusch D."/>
            <person name="Podicherti R."/>
            <person name="Tsui H.-C.T."/>
            <person name="Winkler M.E."/>
        </authorList>
    </citation>
    <scope>NUCLEOTIDE SEQUENCE</scope>
</reference>
<evidence type="ECO:0000256" key="4">
    <source>
        <dbReference type="ARBA" id="ARBA00022679"/>
    </source>
</evidence>
<evidence type="ECO:0000256" key="3">
    <source>
        <dbReference type="ARBA" id="ARBA00013061"/>
    </source>
</evidence>
<keyword evidence="7" id="KW-0067">ATP-binding</keyword>
<dbReference type="SUPFAM" id="SSF53748">
    <property type="entry name" value="Phosphoglycerate kinase"/>
    <property type="match status" value="1"/>
</dbReference>
<organism evidence="8">
    <name type="scientific">marine metagenome</name>
    <dbReference type="NCBI Taxonomy" id="408172"/>
    <lineage>
        <taxon>unclassified sequences</taxon>
        <taxon>metagenomes</taxon>
        <taxon>ecological metagenomes</taxon>
    </lineage>
</organism>
<keyword evidence="4" id="KW-0808">Transferase</keyword>
<dbReference type="GO" id="GO:0006094">
    <property type="term" value="P:gluconeogenesis"/>
    <property type="evidence" value="ECO:0007669"/>
    <property type="project" value="TreeGrafter"/>
</dbReference>
<dbReference type="InterPro" id="IPR036043">
    <property type="entry name" value="Phosphoglycerate_kinase_sf"/>
</dbReference>
<keyword evidence="6" id="KW-0418">Kinase</keyword>
<dbReference type="GO" id="GO:0043531">
    <property type="term" value="F:ADP binding"/>
    <property type="evidence" value="ECO:0007669"/>
    <property type="project" value="TreeGrafter"/>
</dbReference>
<evidence type="ECO:0000256" key="5">
    <source>
        <dbReference type="ARBA" id="ARBA00022741"/>
    </source>
</evidence>
<dbReference type="EC" id="2.7.2.3" evidence="3"/>
<dbReference type="GO" id="GO:0005524">
    <property type="term" value="F:ATP binding"/>
    <property type="evidence" value="ECO:0007669"/>
    <property type="project" value="UniProtKB-KW"/>
</dbReference>
<dbReference type="PROSITE" id="PS00111">
    <property type="entry name" value="PGLYCERATE_KINASE"/>
    <property type="match status" value="1"/>
</dbReference>
<sequence>MRFLTIDDFDFKGKTVFLRVDMNCPIDPETLEISGTKRIEETVETINSLKDSKIVMASHQGRVGNTDYTSMEKHAKVLEGLVNRKIKYVDDVIGTAAQNEIQKLNDGEILLLDNLRLCAEENYEFSNSDAEKTIMVKRLAKLFDVCVLDSFPSAHRAHPSIVGFSNILPVCAGRIVEREIKKLDEIMSISKAPHVIILGGKKVDDRLEAIRLLIENGRAENVLLTGLIASVFLRAQGRIKSSLGINREEEIVTKAHALIGEYPDVFSTPVDVAIEQNGKRVELDVRELNKDDQIFDLGPKTIEHYNKIISGAGTVFFSGPAGFFEKEGYDYGTNALLEAVSNSMATTIVSGGHLTSA</sequence>
<dbReference type="EMBL" id="UINC01027541">
    <property type="protein sequence ID" value="SVB06953.1"/>
    <property type="molecule type" value="Genomic_DNA"/>
</dbReference>
<evidence type="ECO:0000256" key="1">
    <source>
        <dbReference type="ARBA" id="ARBA00000642"/>
    </source>
</evidence>
<gene>
    <name evidence="8" type="ORF">METZ01_LOCUS159807</name>
</gene>
<comment type="similarity">
    <text evidence="2">Belongs to the phosphoglycerate kinase family.</text>
</comment>
<dbReference type="AlphaFoldDB" id="A0A382B109"/>
<dbReference type="InterPro" id="IPR001576">
    <property type="entry name" value="Phosphoglycerate_kinase"/>
</dbReference>
<evidence type="ECO:0000256" key="6">
    <source>
        <dbReference type="ARBA" id="ARBA00022777"/>
    </source>
</evidence>
<evidence type="ECO:0000313" key="8">
    <source>
        <dbReference type="EMBL" id="SVB06953.1"/>
    </source>
</evidence>
<dbReference type="InterPro" id="IPR015911">
    <property type="entry name" value="Phosphoglycerate_kinase_CS"/>
</dbReference>
<dbReference type="GO" id="GO:0004618">
    <property type="term" value="F:phosphoglycerate kinase activity"/>
    <property type="evidence" value="ECO:0007669"/>
    <property type="project" value="UniProtKB-EC"/>
</dbReference>
<dbReference type="Pfam" id="PF00162">
    <property type="entry name" value="PGK"/>
    <property type="match status" value="1"/>
</dbReference>
<proteinExistence type="inferred from homology"/>